<feature type="region of interest" description="Disordered" evidence="1">
    <location>
        <begin position="1076"/>
        <end position="1124"/>
    </location>
</feature>
<feature type="compositionally biased region" description="Low complexity" evidence="1">
    <location>
        <begin position="122"/>
        <end position="166"/>
    </location>
</feature>
<feature type="compositionally biased region" description="Pro residues" evidence="1">
    <location>
        <begin position="1096"/>
        <end position="1110"/>
    </location>
</feature>
<reference evidence="3 4" key="1">
    <citation type="journal article" date="2022" name="Nat. Ecol. Evol.">
        <title>A masculinizing supergene underlies an exaggerated male reproductive morph in a spider.</title>
        <authorList>
            <person name="Hendrickx F."/>
            <person name="De Corte Z."/>
            <person name="Sonet G."/>
            <person name="Van Belleghem S.M."/>
            <person name="Kostlbacher S."/>
            <person name="Vangestel C."/>
        </authorList>
    </citation>
    <scope>NUCLEOTIDE SEQUENCE [LARGE SCALE GENOMIC DNA]</scope>
    <source>
        <strain evidence="3">W744_W776</strain>
    </source>
</reference>
<dbReference type="PANTHER" id="PTHR19446">
    <property type="entry name" value="REVERSE TRANSCRIPTASES"/>
    <property type="match status" value="1"/>
</dbReference>
<protein>
    <recommendedName>
        <fullName evidence="2">Reverse transcriptase domain-containing protein</fullName>
    </recommendedName>
</protein>
<feature type="compositionally biased region" description="Low complexity" evidence="1">
    <location>
        <begin position="655"/>
        <end position="665"/>
    </location>
</feature>
<dbReference type="InterPro" id="IPR043128">
    <property type="entry name" value="Rev_trsase/Diguanyl_cyclase"/>
</dbReference>
<sequence>MTSLITSMDVPYPIKVPILCPICTTARTSTRSSGVFGGVEPLVLTADTDEPTRKRIHSGVESYKKHVLKAHSDVHQGRVNFRCTKCDVSFPFMSSMLKHDERGTAQCKSHAPRPKKASHLTRPSGAAAGARARPGRPAAGAGGSPRSPLSTPPAGASPRASSSAIPGKTLPIGAAGAAGSPVLVNLLSPAPSPSTVRHEDNAHVDPALLRPILPADHAGTPAAGNVAAGTQAPLVFLPADQPPSGSSEVPSLLLDCPDPAGTPGAGACADLGTHSDFLTSPLLPDGGLSATTYHDCPGRAGAIDAGPATSYVPLTSPASPLLPDGGLSATTHHDCPGRAGAIDAGPTASCVPLTFPASPPLPDGGLSATTHHDCPGRAGAIDAGPTASYVPLTSPASPLLTDGGLSATTHHDCPGRAGAIDAGPAASYVPLTSPASPLLPDGGFSATTHHDRPGRAGAVDAGPAASYLPLTFTPAAFPPCGHTTGVPLLDASPAHAGFAGAGTPIVRGLPPFFPPPRAALAGGHTLKDPFGHAGTLAAGTPAAGTQALSVILPADHSLSCPSDGASPLLDCPDPAGTSDAGTFAGLGIHSDVPISPCLPDGGLLVTTHRDCPGRAGAIDAGTAAPIVPVNITPTVPPWGHTADWPSSDASPDHAGSSGTGTPPVTPVPVGLLTTCGRLPCFPPLVPLSAISALVHDPVASGGRGPTALPSRTGTTPPERLVRGETNTLDLTLASPSLTWVDSLLRSPSEARLQMLMPAPLAEHIPTSSGAVSGTVPSMTASSAVTLLPRGAPPLIDISPPRTFTCIYCERYFRCEESAANCMLSHMPGSSDVRLTGGLMSPCPSDSSVSSRFADSDGDLELCLGNSTRLSSSLCQTLSPTAPSPWLTPGALDPMLLYRPGPSAPPPDLSWRLPSGLLPGWPIHTPPVLLGARPDILITSSTPSSLCEVGVPLDLSPSGPFAMPGEILHSPWTGPTDPASPARAPSPVLRDSAVWDVAPGLPAVPAPSAFHLGPPPFPPWPPRCGPAVGLTPPLPAGPPPLWMPPPAFPRPAPGHVAWPPPDEAILAMGPPCGQGNLPMLGDCDDGPSLIGDLAPIGPGPVAPPPSPPGDDPPGEPTDDVDWDDGVPPAIFPDDRLLFLGDARPSFFQQKWIDIFVNISSIEALDDQITIYTAELQQALRRPARRGRRRRPPITAAVPPILADALGRQGAQSSTFFNNGLSTYDKEAATKLQRDFNLMPGRTVDAVLHGGREPCPIPAERLVAHFGEVYSSRPHSHEFVFSDFPAPDPASNEVLLAPYSKEEVWKKLLNSSNSAPGPDLIPYSILKAKDPGALILTTICRAVQIFGVVPDAWRKANIVLAHKAGDRDDVSNWRPIALLNTMGKVFSGCLADRLDDWGNKNHVLSPQQKGFREFEGCLEHNFLIQHMLSQARSSKSDLFLAWLDLENAFGAVPHSLILESLTHIGVPPQVIEMIKALYTNARCKIRLPEGLSDAIPMEAGVRQGCPLSSVLFNFTIEHMLRAVSGDDARGIVIQGSNIKFLAYADDILLAAPSAEDLSQHLNVISDSAEKAGLRFKPRKCATLGIRNAPRARGTLPNTFLIQGHQVPFLRNDEAYKYLGVKVGYNPKQDYHCLVDLVCDQIDLIHNSLLAPWQMLQAIRGHILPRIEFLSRNLALKKKDVLRIDKKIQSRVKSILNLPQRADANIVRVAIRKGGAGVQSLSDTVDIDHITYAMKMLSSKDQLVREAASQSLKEAVRKKAGVDPTDDNIFAYLSGSLPVPRSGGGVAGSVWSNVRAACLRLNKKFPVSWSRCSGTGMIKITIGHISSRSTTTITQSSRAYLFRQLKSAMSDYYLERISAKPDQGKTAAPVSLHPASSAFIADGSFTRFCDWRFIHRARLGVLPLNGTRRFGNQVRKCRRCGFVVESIPHVINHCTSHSATWNLRHNEIQDRIVRAIPSRSGTVTVNRRVPDTTLPLRPDIVVRRPDGSLLIIDVTVPFEDRVEALVKARRIKINKYQPLVDELATKGITASVDAIIVGALGSWDTCNDYVLGQLGVSRKYATMMRKIICARTIGHSRNIYVSHITGSPQSM</sequence>
<evidence type="ECO:0000313" key="4">
    <source>
        <dbReference type="Proteomes" id="UP000827092"/>
    </source>
</evidence>
<feature type="region of interest" description="Disordered" evidence="1">
    <location>
        <begin position="103"/>
        <end position="168"/>
    </location>
</feature>
<organism evidence="3 4">
    <name type="scientific">Oedothorax gibbosus</name>
    <dbReference type="NCBI Taxonomy" id="931172"/>
    <lineage>
        <taxon>Eukaryota</taxon>
        <taxon>Metazoa</taxon>
        <taxon>Ecdysozoa</taxon>
        <taxon>Arthropoda</taxon>
        <taxon>Chelicerata</taxon>
        <taxon>Arachnida</taxon>
        <taxon>Araneae</taxon>
        <taxon>Araneomorphae</taxon>
        <taxon>Entelegynae</taxon>
        <taxon>Araneoidea</taxon>
        <taxon>Linyphiidae</taxon>
        <taxon>Erigoninae</taxon>
        <taxon>Oedothorax</taxon>
    </lineage>
</organism>
<feature type="compositionally biased region" description="Basic residues" evidence="1">
    <location>
        <begin position="110"/>
        <end position="119"/>
    </location>
</feature>
<dbReference type="InterPro" id="IPR000477">
    <property type="entry name" value="RT_dom"/>
</dbReference>
<feature type="region of interest" description="Disordered" evidence="1">
    <location>
        <begin position="700"/>
        <end position="719"/>
    </location>
</feature>
<dbReference type="SUPFAM" id="SSF56672">
    <property type="entry name" value="DNA/RNA polymerases"/>
    <property type="match status" value="1"/>
</dbReference>
<dbReference type="Pfam" id="PF00078">
    <property type="entry name" value="RVT_1"/>
    <property type="match status" value="1"/>
</dbReference>
<comment type="caution">
    <text evidence="3">The sequence shown here is derived from an EMBL/GenBank/DDBJ whole genome shotgun (WGS) entry which is preliminary data.</text>
</comment>
<keyword evidence="4" id="KW-1185">Reference proteome</keyword>
<dbReference type="Proteomes" id="UP000827092">
    <property type="component" value="Unassembled WGS sequence"/>
</dbReference>
<accession>A0AAV6TKX6</accession>
<dbReference type="InterPro" id="IPR043502">
    <property type="entry name" value="DNA/RNA_pol_sf"/>
</dbReference>
<dbReference type="PROSITE" id="PS50878">
    <property type="entry name" value="RT_POL"/>
    <property type="match status" value="1"/>
</dbReference>
<name>A0AAV6TKX6_9ARAC</name>
<feature type="domain" description="Reverse transcriptase" evidence="2">
    <location>
        <begin position="1340"/>
        <end position="1620"/>
    </location>
</feature>
<dbReference type="Gene3D" id="3.30.70.270">
    <property type="match status" value="1"/>
</dbReference>
<evidence type="ECO:0000313" key="3">
    <source>
        <dbReference type="EMBL" id="KAG8172450.1"/>
    </source>
</evidence>
<evidence type="ECO:0000259" key="2">
    <source>
        <dbReference type="PROSITE" id="PS50878"/>
    </source>
</evidence>
<evidence type="ECO:0000256" key="1">
    <source>
        <dbReference type="SAM" id="MobiDB-lite"/>
    </source>
</evidence>
<dbReference type="CDD" id="cd01650">
    <property type="entry name" value="RT_nLTR_like"/>
    <property type="match status" value="1"/>
</dbReference>
<feature type="region of interest" description="Disordered" evidence="1">
    <location>
        <begin position="637"/>
        <end position="665"/>
    </location>
</feature>
<proteinExistence type="predicted"/>
<dbReference type="GO" id="GO:0071897">
    <property type="term" value="P:DNA biosynthetic process"/>
    <property type="evidence" value="ECO:0007669"/>
    <property type="project" value="UniProtKB-ARBA"/>
</dbReference>
<gene>
    <name evidence="3" type="ORF">JTE90_018147</name>
</gene>
<feature type="compositionally biased region" description="Acidic residues" evidence="1">
    <location>
        <begin position="1111"/>
        <end position="1123"/>
    </location>
</feature>
<dbReference type="EMBL" id="JAFNEN010002690">
    <property type="protein sequence ID" value="KAG8172450.1"/>
    <property type="molecule type" value="Genomic_DNA"/>
</dbReference>